<reference evidence="2" key="1">
    <citation type="submission" date="2021-12" db="EMBL/GenBank/DDBJ databases">
        <title>Curvularia clavata genome.</title>
        <authorList>
            <person name="Cao Y."/>
        </authorList>
    </citation>
    <scope>NUCLEOTIDE SEQUENCE</scope>
    <source>
        <strain evidence="2">Yc1106</strain>
    </source>
</reference>
<dbReference type="PANTHER" id="PTHR42085">
    <property type="entry name" value="F-BOX DOMAIN-CONTAINING PROTEIN"/>
    <property type="match status" value="1"/>
</dbReference>
<organism evidence="2 3">
    <name type="scientific">Curvularia clavata</name>
    <dbReference type="NCBI Taxonomy" id="95742"/>
    <lineage>
        <taxon>Eukaryota</taxon>
        <taxon>Fungi</taxon>
        <taxon>Dikarya</taxon>
        <taxon>Ascomycota</taxon>
        <taxon>Pezizomycotina</taxon>
        <taxon>Dothideomycetes</taxon>
        <taxon>Pleosporomycetidae</taxon>
        <taxon>Pleosporales</taxon>
        <taxon>Pleosporineae</taxon>
        <taxon>Pleosporaceae</taxon>
        <taxon>Curvularia</taxon>
    </lineage>
</organism>
<dbReference type="AlphaFoldDB" id="A0A9Q9DXH1"/>
<dbReference type="VEuPathDB" id="FungiDB:yc1106_09214"/>
<accession>A0A9Q9DXH1</accession>
<dbReference type="InterPro" id="IPR056632">
    <property type="entry name" value="DUF7730"/>
</dbReference>
<keyword evidence="3" id="KW-1185">Reference proteome</keyword>
<dbReference type="OrthoDB" id="2951834at2759"/>
<dbReference type="InterPro" id="IPR038883">
    <property type="entry name" value="AN11006-like"/>
</dbReference>
<dbReference type="EMBL" id="CP089280">
    <property type="protein sequence ID" value="USP81940.1"/>
    <property type="molecule type" value="Genomic_DNA"/>
</dbReference>
<sequence length="233" mass="26300">MASQTQSIFFRLPAELRNQIYQELLCAGTPRPSQLHQYAQERHHSSQPTIYPSILLTCKRIHSEAQDLLYSTHIFHAHPSLLTSLPHLVSPLKPLLSPTAIAKIRRWHVSLRLDTDPQFTEAQATKAFSGAEYLEIQAWQSMFDGCDDSVLGLFKGVRGVKVAKVTGCVEEGVARWLESRMVLPVEEEKEEEMGEVGQTCGGYGRKMEWRQIEGGFWTLGGCDRGIFLVREMA</sequence>
<evidence type="ECO:0000313" key="3">
    <source>
        <dbReference type="Proteomes" id="UP001056012"/>
    </source>
</evidence>
<dbReference type="Proteomes" id="UP001056012">
    <property type="component" value="Chromosome 7"/>
</dbReference>
<feature type="domain" description="DUF7730" evidence="1">
    <location>
        <begin position="51"/>
        <end position="144"/>
    </location>
</feature>
<dbReference type="Pfam" id="PF24864">
    <property type="entry name" value="DUF7730"/>
    <property type="match status" value="1"/>
</dbReference>
<evidence type="ECO:0000259" key="1">
    <source>
        <dbReference type="Pfam" id="PF24864"/>
    </source>
</evidence>
<dbReference type="PANTHER" id="PTHR42085:SF4">
    <property type="entry name" value="F-BOX DOMAIN-CONTAINING PROTEIN"/>
    <property type="match status" value="1"/>
</dbReference>
<protein>
    <recommendedName>
        <fullName evidence="1">DUF7730 domain-containing protein</fullName>
    </recommendedName>
</protein>
<proteinExistence type="predicted"/>
<name>A0A9Q9DXH1_CURCL</name>
<gene>
    <name evidence="2" type="ORF">yc1106_09214</name>
</gene>
<evidence type="ECO:0000313" key="2">
    <source>
        <dbReference type="EMBL" id="USP81940.1"/>
    </source>
</evidence>